<dbReference type="PANTHER" id="PTHR11575:SF6">
    <property type="entry name" value="2',3'-CYCLIC-NUCLEOTIDE 2'-PHOSPHODIESTERASE_3'-NUCLEOTIDASE"/>
    <property type="match status" value="1"/>
</dbReference>
<dbReference type="Gene3D" id="3.60.21.10">
    <property type="match status" value="1"/>
</dbReference>
<dbReference type="InterPro" id="IPR008334">
    <property type="entry name" value="5'-Nucleotdase_C"/>
</dbReference>
<comment type="similarity">
    <text evidence="2">Belongs to the 5'-nucleotidase family.</text>
</comment>
<accession>A0A174IB54</accession>
<dbReference type="InterPro" id="IPR006179">
    <property type="entry name" value="5_nucleotidase/apyrase"/>
</dbReference>
<feature type="domain" description="Calcineurin-like phosphoesterase" evidence="3">
    <location>
        <begin position="6"/>
        <end position="232"/>
    </location>
</feature>
<dbReference type="EMBL" id="CYZE01000012">
    <property type="protein sequence ID" value="CUO82598.1"/>
    <property type="molecule type" value="Genomic_DNA"/>
</dbReference>
<dbReference type="Pfam" id="PF02872">
    <property type="entry name" value="5_nucleotid_C"/>
    <property type="match status" value="1"/>
</dbReference>
<dbReference type="Proteomes" id="UP000095651">
    <property type="component" value="Unassembled WGS sequence"/>
</dbReference>
<feature type="domain" description="5'-Nucleotidase C-terminal" evidence="4">
    <location>
        <begin position="319"/>
        <end position="467"/>
    </location>
</feature>
<dbReference type="GO" id="GO:0000166">
    <property type="term" value="F:nucleotide binding"/>
    <property type="evidence" value="ECO:0007669"/>
    <property type="project" value="UniProtKB-KW"/>
</dbReference>
<evidence type="ECO:0000259" key="3">
    <source>
        <dbReference type="Pfam" id="PF00149"/>
    </source>
</evidence>
<dbReference type="SUPFAM" id="SSF56300">
    <property type="entry name" value="Metallo-dependent phosphatases"/>
    <property type="match status" value="1"/>
</dbReference>
<evidence type="ECO:0000256" key="2">
    <source>
        <dbReference type="RuleBase" id="RU362119"/>
    </source>
</evidence>
<dbReference type="GO" id="GO:0030288">
    <property type="term" value="C:outer membrane-bounded periplasmic space"/>
    <property type="evidence" value="ECO:0007669"/>
    <property type="project" value="TreeGrafter"/>
</dbReference>
<keyword evidence="2" id="KW-0547">Nucleotide-binding</keyword>
<keyword evidence="1" id="KW-0732">Signal</keyword>
<dbReference type="InterPro" id="IPR036907">
    <property type="entry name" value="5'-Nucleotdase_C_sf"/>
</dbReference>
<sequence>MRKTAKIYYTSDVHGYLFPSAYTERSEKPAGLLNCIANYQKDGNTLVLDGGDTLQGSPMAIYLSAGRKEGLEAEHAIADVFNAGGYDAVTLGNHDFNFGYEYLEHHLNALNARCICANVRDRKGRLGVISSQVFTMENGLRLGVTGVVTDFVNVWEQPEHMRDLEVTDAFSAAERELECLKAISNVTVCIYHGGYECDLETGDLLSESGENVGCRILRELDFDVLLTAHQHMMVPVRKISGTTTLQLPANAVCYAKLEIACEDGEVSVSASIDPAGEIHDEEPYRSLLPLEQRVQQWLDEKAGSLEEDIPRQSKLAMALQGSRVADFFNQLQLEYSGADLSCVGLGNTPMGLAKRVTTRDIVSVYPFANTLVVLEVDEMVMKKALERCAEYFTVENGEVRVSDVFLKPKVEHYNYDFFAGISCEFDLRRPVGDRVTKLLYGGAPIGGRKLTLCMSDYRASGTGGYDFYRKCRVVKRIGSEVPQMALRYLREHETVQIETRSDLSVVW</sequence>
<dbReference type="PRINTS" id="PR01607">
    <property type="entry name" value="APYRASEFAMLY"/>
</dbReference>
<proteinExistence type="inferred from homology"/>
<dbReference type="RefSeq" id="WP_055657940.1">
    <property type="nucleotide sequence ID" value="NZ_CABIXC010000012.1"/>
</dbReference>
<name>A0A174IB54_9FIRM</name>
<evidence type="ECO:0000313" key="5">
    <source>
        <dbReference type="EMBL" id="CUO82598.1"/>
    </source>
</evidence>
<dbReference type="InterPro" id="IPR004843">
    <property type="entry name" value="Calcineurin-like_PHP"/>
</dbReference>
<dbReference type="SUPFAM" id="SSF55816">
    <property type="entry name" value="5'-nucleotidase (syn. UDP-sugar hydrolase), C-terminal domain"/>
    <property type="match status" value="1"/>
</dbReference>
<protein>
    <submittedName>
        <fullName evidence="5">5'-nucleotidase</fullName>
    </submittedName>
</protein>
<dbReference type="AlphaFoldDB" id="A0A174IB54"/>
<dbReference type="InterPro" id="IPR029052">
    <property type="entry name" value="Metallo-depent_PP-like"/>
</dbReference>
<organism evidence="5 6">
    <name type="scientific">Hungatella hathewayi</name>
    <dbReference type="NCBI Taxonomy" id="154046"/>
    <lineage>
        <taxon>Bacteria</taxon>
        <taxon>Bacillati</taxon>
        <taxon>Bacillota</taxon>
        <taxon>Clostridia</taxon>
        <taxon>Lachnospirales</taxon>
        <taxon>Lachnospiraceae</taxon>
        <taxon>Hungatella</taxon>
    </lineage>
</organism>
<evidence type="ECO:0000256" key="1">
    <source>
        <dbReference type="ARBA" id="ARBA00022729"/>
    </source>
</evidence>
<evidence type="ECO:0000313" key="6">
    <source>
        <dbReference type="Proteomes" id="UP000095651"/>
    </source>
</evidence>
<dbReference type="GO" id="GO:0016787">
    <property type="term" value="F:hydrolase activity"/>
    <property type="evidence" value="ECO:0007669"/>
    <property type="project" value="UniProtKB-KW"/>
</dbReference>
<dbReference type="GO" id="GO:0009166">
    <property type="term" value="P:nucleotide catabolic process"/>
    <property type="evidence" value="ECO:0007669"/>
    <property type="project" value="InterPro"/>
</dbReference>
<dbReference type="PANTHER" id="PTHR11575">
    <property type="entry name" value="5'-NUCLEOTIDASE-RELATED"/>
    <property type="match status" value="1"/>
</dbReference>
<dbReference type="Pfam" id="PF00149">
    <property type="entry name" value="Metallophos"/>
    <property type="match status" value="1"/>
</dbReference>
<dbReference type="Gene3D" id="3.90.780.10">
    <property type="entry name" value="5'-Nucleotidase, C-terminal domain"/>
    <property type="match status" value="1"/>
</dbReference>
<reference evidence="5 6" key="1">
    <citation type="submission" date="2015-09" db="EMBL/GenBank/DDBJ databases">
        <authorList>
            <consortium name="Pathogen Informatics"/>
        </authorList>
    </citation>
    <scope>NUCLEOTIDE SEQUENCE [LARGE SCALE GENOMIC DNA]</scope>
    <source>
        <strain evidence="5 6">2789STDY5608850</strain>
    </source>
</reference>
<gene>
    <name evidence="5" type="primary">yfkN_3</name>
    <name evidence="5" type="ORF">ERS852407_04089</name>
</gene>
<evidence type="ECO:0000259" key="4">
    <source>
        <dbReference type="Pfam" id="PF02872"/>
    </source>
</evidence>
<keyword evidence="2" id="KW-0378">Hydrolase</keyword>